<organism evidence="1 2">
    <name type="scientific">Trametes sanguinea</name>
    <dbReference type="NCBI Taxonomy" id="158606"/>
    <lineage>
        <taxon>Eukaryota</taxon>
        <taxon>Fungi</taxon>
        <taxon>Dikarya</taxon>
        <taxon>Basidiomycota</taxon>
        <taxon>Agaricomycotina</taxon>
        <taxon>Agaricomycetes</taxon>
        <taxon>Polyporales</taxon>
        <taxon>Polyporaceae</taxon>
        <taxon>Trametes</taxon>
    </lineage>
</organism>
<keyword evidence="2" id="KW-1185">Reference proteome</keyword>
<sequence length="158" mass="17007">MLNTNGTVGINGWPANRQEGPDRDDETERDHRSSTRSDPSSSRTGMRGMNGGYEPDMRTSVTDLPDAVPLLPYWSAKRHLTCGNPTPPPPGTPKMVPWRAAPAAGERSHMRLVSPSSGGSNSLAAFRYESRSKSSGACNGLPKRCAQGENIVPERVCS</sequence>
<reference evidence="1" key="1">
    <citation type="submission" date="2022-08" db="EMBL/GenBank/DDBJ databases">
        <title>Genome Sequence of Pycnoporus sanguineus.</title>
        <authorList>
            <person name="Buettner E."/>
        </authorList>
    </citation>
    <scope>NUCLEOTIDE SEQUENCE</scope>
    <source>
        <strain evidence="1">CG-C14</strain>
    </source>
</reference>
<name>A0ACC1PMM5_9APHY</name>
<evidence type="ECO:0000313" key="2">
    <source>
        <dbReference type="Proteomes" id="UP001144978"/>
    </source>
</evidence>
<dbReference type="Proteomes" id="UP001144978">
    <property type="component" value="Unassembled WGS sequence"/>
</dbReference>
<accession>A0ACC1PMM5</accession>
<evidence type="ECO:0000313" key="1">
    <source>
        <dbReference type="EMBL" id="KAJ2996325.1"/>
    </source>
</evidence>
<proteinExistence type="predicted"/>
<protein>
    <submittedName>
        <fullName evidence="1">Uncharacterized protein</fullName>
    </submittedName>
</protein>
<comment type="caution">
    <text evidence="1">The sequence shown here is derived from an EMBL/GenBank/DDBJ whole genome shotgun (WGS) entry which is preliminary data.</text>
</comment>
<dbReference type="EMBL" id="JANSHE010002060">
    <property type="protein sequence ID" value="KAJ2996325.1"/>
    <property type="molecule type" value="Genomic_DNA"/>
</dbReference>
<gene>
    <name evidence="1" type="ORF">NUW54_g7257</name>
</gene>